<dbReference type="OrthoDB" id="8097099at2"/>
<accession>G6Y445</accession>
<protein>
    <recommendedName>
        <fullName evidence="3">Ribbon-helix-helix protein CopG domain-containing protein</fullName>
    </recommendedName>
</protein>
<name>G6Y445_9HYPH</name>
<dbReference type="RefSeq" id="WP_006200141.1">
    <property type="nucleotide sequence ID" value="NZ_AGSN01000048.1"/>
</dbReference>
<dbReference type="AlphaFoldDB" id="G6Y445"/>
<evidence type="ECO:0000313" key="1">
    <source>
        <dbReference type="EMBL" id="EHH13496.1"/>
    </source>
</evidence>
<reference evidence="1 2" key="1">
    <citation type="journal article" date="2012" name="J. Bacteriol.">
        <title>Draft Genome Sequence of Plant Growth-Promoting Rhizobium Mesorhizobium amorphae, Isolated from Zinc-Lead Mine Tailings.</title>
        <authorList>
            <person name="Hao X."/>
            <person name="Lin Y."/>
            <person name="Johnstone L."/>
            <person name="Baltrus D.A."/>
            <person name="Miller S.J."/>
            <person name="Wei G."/>
            <person name="Rensing C."/>
        </authorList>
    </citation>
    <scope>NUCLEOTIDE SEQUENCE [LARGE SCALE GENOMIC DNA]</scope>
    <source>
        <strain evidence="1 2">CCNWGS0123</strain>
    </source>
</reference>
<gene>
    <name evidence="1" type="ORF">MEA186_03519</name>
</gene>
<keyword evidence="2" id="KW-1185">Reference proteome</keyword>
<evidence type="ECO:0000313" key="2">
    <source>
        <dbReference type="Proteomes" id="UP000002949"/>
    </source>
</evidence>
<proteinExistence type="predicted"/>
<evidence type="ECO:0008006" key="3">
    <source>
        <dbReference type="Google" id="ProtNLM"/>
    </source>
</evidence>
<sequence>MGISTPKERATFSIAADIKSRLEDEVPKSERSRFVEKAIDQALRAVAVNRLKKMLDELPRESIGKGESTTDFLRRQRMKWDGRPLDVLEGTKK</sequence>
<organism evidence="1 2">
    <name type="scientific">Mesorhizobium amorphae CCNWGS0123</name>
    <dbReference type="NCBI Taxonomy" id="1082933"/>
    <lineage>
        <taxon>Bacteria</taxon>
        <taxon>Pseudomonadati</taxon>
        <taxon>Pseudomonadota</taxon>
        <taxon>Alphaproteobacteria</taxon>
        <taxon>Hyphomicrobiales</taxon>
        <taxon>Phyllobacteriaceae</taxon>
        <taxon>Mesorhizobium</taxon>
    </lineage>
</organism>
<dbReference type="Proteomes" id="UP000002949">
    <property type="component" value="Unassembled WGS sequence"/>
</dbReference>
<dbReference type="STRING" id="1082933.A6B35_02025"/>
<dbReference type="EMBL" id="AGSN01000048">
    <property type="protein sequence ID" value="EHH13496.1"/>
    <property type="molecule type" value="Genomic_DNA"/>
</dbReference>